<dbReference type="InterPro" id="IPR050597">
    <property type="entry name" value="Cytochrome_c_Oxidase_Subunit"/>
</dbReference>
<dbReference type="Proteomes" id="UP000241447">
    <property type="component" value="Chromosome"/>
</dbReference>
<evidence type="ECO:0000256" key="10">
    <source>
        <dbReference type="ARBA" id="ARBA00022723"/>
    </source>
</evidence>
<evidence type="ECO:0000256" key="13">
    <source>
        <dbReference type="ARBA" id="ARBA00022982"/>
    </source>
</evidence>
<dbReference type="InterPro" id="IPR038414">
    <property type="entry name" value="CcoP_N_sf"/>
</dbReference>
<feature type="binding site" description="covalent" evidence="21">
    <location>
        <position position="214"/>
    </location>
    <ligand>
        <name>heme c</name>
        <dbReference type="ChEBI" id="CHEBI:61717"/>
        <label>2</label>
    </ligand>
</feature>
<dbReference type="Pfam" id="PF13442">
    <property type="entry name" value="Cytochrome_CBB3"/>
    <property type="match status" value="1"/>
</dbReference>
<dbReference type="EMBL" id="CP028475">
    <property type="protein sequence ID" value="AVW92931.1"/>
    <property type="molecule type" value="Genomic_DNA"/>
</dbReference>
<evidence type="ECO:0000256" key="12">
    <source>
        <dbReference type="ARBA" id="ARBA00022781"/>
    </source>
</evidence>
<feature type="domain" description="Cytochrome c" evidence="23">
    <location>
        <begin position="198"/>
        <end position="279"/>
    </location>
</feature>
<evidence type="ECO:0000256" key="22">
    <source>
        <dbReference type="SAM" id="Phobius"/>
    </source>
</evidence>
<keyword evidence="17 19" id="KW-0406">Ion transport</keyword>
<comment type="subunit">
    <text evidence="19">Component of the cbb3-type cytochrome c oxidase.</text>
</comment>
<keyword evidence="14 22" id="KW-1133">Transmembrane helix</keyword>
<evidence type="ECO:0000256" key="17">
    <source>
        <dbReference type="ARBA" id="ARBA00023065"/>
    </source>
</evidence>
<dbReference type="InterPro" id="IPR009056">
    <property type="entry name" value="Cyt_c-like_dom"/>
</dbReference>
<dbReference type="GO" id="GO:0005886">
    <property type="term" value="C:plasma membrane"/>
    <property type="evidence" value="ECO:0007669"/>
    <property type="project" value="UniProtKB-SubCell"/>
</dbReference>
<comment type="cofactor">
    <cofactor evidence="19 21">
        <name>heme c</name>
        <dbReference type="ChEBI" id="CHEBI:61717"/>
    </cofactor>
    <text evidence="19 21">Binds 2 heme C groups per subunit.</text>
</comment>
<dbReference type="PROSITE" id="PS51007">
    <property type="entry name" value="CYTC"/>
    <property type="match status" value="2"/>
</dbReference>
<evidence type="ECO:0000256" key="4">
    <source>
        <dbReference type="ARBA" id="ARBA00022448"/>
    </source>
</evidence>
<dbReference type="AlphaFoldDB" id="A0A2R4M6T8"/>
<keyword evidence="7 19" id="KW-0349">Heme</keyword>
<keyword evidence="9 22" id="KW-0812">Transmembrane</keyword>
<dbReference type="OrthoDB" id="9811281at2"/>
<evidence type="ECO:0000256" key="21">
    <source>
        <dbReference type="PIRSR" id="PIRSR000006-2"/>
    </source>
</evidence>
<dbReference type="InterPro" id="IPR008168">
    <property type="entry name" value="Cyt_C_IC"/>
</dbReference>
<evidence type="ECO:0000256" key="2">
    <source>
        <dbReference type="ARBA" id="ARBA00004673"/>
    </source>
</evidence>
<evidence type="ECO:0000256" key="19">
    <source>
        <dbReference type="PIRNR" id="PIRNR000006"/>
    </source>
</evidence>
<dbReference type="GO" id="GO:0020037">
    <property type="term" value="F:heme binding"/>
    <property type="evidence" value="ECO:0007669"/>
    <property type="project" value="InterPro"/>
</dbReference>
<proteinExistence type="inferred from homology"/>
<evidence type="ECO:0000256" key="1">
    <source>
        <dbReference type="ARBA" id="ARBA00004533"/>
    </source>
</evidence>
<dbReference type="NCBIfam" id="TIGR00782">
    <property type="entry name" value="ccoP"/>
    <property type="match status" value="1"/>
</dbReference>
<dbReference type="SUPFAM" id="SSF46626">
    <property type="entry name" value="Cytochrome c"/>
    <property type="match status" value="2"/>
</dbReference>
<evidence type="ECO:0000256" key="3">
    <source>
        <dbReference type="ARBA" id="ARBA00006113"/>
    </source>
</evidence>
<comment type="similarity">
    <text evidence="3 19">Belongs to the CcoP / FixP family.</text>
</comment>
<keyword evidence="5 19" id="KW-1003">Cell membrane</keyword>
<evidence type="ECO:0000256" key="11">
    <source>
        <dbReference type="ARBA" id="ARBA00022737"/>
    </source>
</evidence>
<keyword evidence="15 19" id="KW-0560">Oxidoreductase</keyword>
<dbReference type="PIRSF" id="PIRSF000006">
    <property type="entry name" value="Cbb3-Cox_fixP"/>
    <property type="match status" value="1"/>
</dbReference>
<comment type="pathway">
    <text evidence="2 19">Energy metabolism; oxidative phosphorylation.</text>
</comment>
<evidence type="ECO:0000256" key="20">
    <source>
        <dbReference type="PIRSR" id="PIRSR000006-1"/>
    </source>
</evidence>
<comment type="function">
    <text evidence="19">C-type cytochrome. Part of the cbb3-type cytochrome c oxidase complex.</text>
</comment>
<feature type="binding site" description="axial binding residue" evidence="20">
    <location>
        <position position="215"/>
    </location>
    <ligand>
        <name>heme c</name>
        <dbReference type="ChEBI" id="CHEBI:61717"/>
        <label>2</label>
    </ligand>
    <ligandPart>
        <name>Fe</name>
        <dbReference type="ChEBI" id="CHEBI:18248"/>
    </ligandPart>
</feature>
<feature type="binding site" description="covalent" evidence="21">
    <location>
        <position position="211"/>
    </location>
    <ligand>
        <name>heme c</name>
        <dbReference type="ChEBI" id="CHEBI:61717"/>
        <label>2</label>
    </ligand>
</feature>
<evidence type="ECO:0000256" key="7">
    <source>
        <dbReference type="ARBA" id="ARBA00022617"/>
    </source>
</evidence>
<keyword evidence="16 19" id="KW-0408">Iron</keyword>
<reference evidence="24 25" key="1">
    <citation type="submission" date="2018-03" db="EMBL/GenBank/DDBJ databases">
        <title>The Complete Genome of Celeribacter baekdonensis strain LH4, a Thiosulfate-Oxidizing Alphaproteobacterium Isolated from Gulf of Mexico Continental Slope Sediments.</title>
        <authorList>
            <person name="Flood B.E."/>
            <person name="Bailey J.V."/>
            <person name="Leprich D."/>
        </authorList>
    </citation>
    <scope>NUCLEOTIDE SEQUENCE [LARGE SCALE GENOMIC DNA]</scope>
    <source>
        <strain evidence="24 25">LH4</strain>
    </source>
</reference>
<evidence type="ECO:0000256" key="14">
    <source>
        <dbReference type="ARBA" id="ARBA00022989"/>
    </source>
</evidence>
<feature type="binding site" description="axial binding residue" evidence="20">
    <location>
        <position position="119"/>
    </location>
    <ligand>
        <name>heme c</name>
        <dbReference type="ChEBI" id="CHEBI:61717"/>
        <label>1</label>
    </ligand>
    <ligandPart>
        <name>Fe</name>
        <dbReference type="ChEBI" id="CHEBI:18248"/>
    </ligandPart>
</feature>
<keyword evidence="4 19" id="KW-0813">Transport</keyword>
<feature type="binding site" description="axial binding residue" evidence="20">
    <location>
        <position position="256"/>
    </location>
    <ligand>
        <name>heme c</name>
        <dbReference type="ChEBI" id="CHEBI:61717"/>
        <label>1</label>
    </ligand>
    <ligandPart>
        <name>Fe</name>
        <dbReference type="ChEBI" id="CHEBI:18248"/>
    </ligandPart>
</feature>
<evidence type="ECO:0000256" key="6">
    <source>
        <dbReference type="ARBA" id="ARBA00022519"/>
    </source>
</evidence>
<feature type="binding site" description="covalent" evidence="21">
    <location>
        <position position="115"/>
    </location>
    <ligand>
        <name>heme c</name>
        <dbReference type="ChEBI" id="CHEBI:61717"/>
        <label>1</label>
    </ligand>
</feature>
<gene>
    <name evidence="24" type="primary">ccoP</name>
    <name evidence="24" type="ORF">DA792_19070</name>
</gene>
<evidence type="ECO:0000256" key="8">
    <source>
        <dbReference type="ARBA" id="ARBA00022660"/>
    </source>
</evidence>
<dbReference type="UniPathway" id="UPA00705"/>
<keyword evidence="18 19" id="KW-0472">Membrane</keyword>
<dbReference type="InterPro" id="IPR004678">
    <property type="entry name" value="Cyt_c_oxidase_cbb3_su3"/>
</dbReference>
<evidence type="ECO:0000256" key="16">
    <source>
        <dbReference type="ARBA" id="ARBA00023004"/>
    </source>
</evidence>
<dbReference type="PANTHER" id="PTHR33751">
    <property type="entry name" value="CBB3-TYPE CYTOCHROME C OXIDASE SUBUNIT FIXP"/>
    <property type="match status" value="1"/>
</dbReference>
<keyword evidence="12 19" id="KW-0375">Hydrogen ion transport</keyword>
<organism evidence="24 25">
    <name type="scientific">Celeribacter baekdonensis</name>
    <dbReference type="NCBI Taxonomy" id="875171"/>
    <lineage>
        <taxon>Bacteria</taxon>
        <taxon>Pseudomonadati</taxon>
        <taxon>Pseudomonadota</taxon>
        <taxon>Alphaproteobacteria</taxon>
        <taxon>Rhodobacterales</taxon>
        <taxon>Roseobacteraceae</taxon>
        <taxon>Celeribacter</taxon>
    </lineage>
</organism>
<feature type="binding site" description="covalent" evidence="21">
    <location>
        <position position="118"/>
    </location>
    <ligand>
        <name>heme c</name>
        <dbReference type="ChEBI" id="CHEBI:61717"/>
        <label>1</label>
    </ligand>
</feature>
<keyword evidence="13 19" id="KW-0249">Electron transport</keyword>
<dbReference type="Gene3D" id="6.10.280.130">
    <property type="match status" value="1"/>
</dbReference>
<protein>
    <recommendedName>
        <fullName evidence="19">Cbb3-type cytochrome c oxidase subunit</fullName>
    </recommendedName>
</protein>
<dbReference type="RefSeq" id="WP_107722079.1">
    <property type="nucleotide sequence ID" value="NZ_CP028475.1"/>
</dbReference>
<evidence type="ECO:0000256" key="5">
    <source>
        <dbReference type="ARBA" id="ARBA00022475"/>
    </source>
</evidence>
<sequence length="282" mass="30373">MSKKDVETTGHSWDGIEELNNPLPRWWLMVFYACIIWAIAYSIAMPAWPGIKSATAGMLGWSTRAEVAKDIASFEEMNAGVNAELASADVTTIDVNSDLHNYGVNMGAAVFRANCSQCHGSGAAGNVGYPNLLDNDWLWGGTIDEVAYTIQHGVRNETDEARYSEMPRFGADELLEPAQIDQVVEYVLSLSGQDNDAAMATEGAVVFADNCAACHLEDGTGDIFQGAPNLTDAIWLYGGDRATIKETVTNARFGVMPAWGQRLSQAEVNAAALYVHQLGGGQ</sequence>
<comment type="subcellular location">
    <subcellularLocation>
        <location evidence="1 19">Cell inner membrane</location>
    </subcellularLocation>
</comment>
<dbReference type="GO" id="GO:1902600">
    <property type="term" value="P:proton transmembrane transport"/>
    <property type="evidence" value="ECO:0007669"/>
    <property type="project" value="UniProtKB-KW"/>
</dbReference>
<evidence type="ECO:0000259" key="23">
    <source>
        <dbReference type="PROSITE" id="PS51007"/>
    </source>
</evidence>
<dbReference type="InterPro" id="IPR032858">
    <property type="entry name" value="CcoP_N"/>
</dbReference>
<dbReference type="KEGG" id="cbak:DA792_19070"/>
<evidence type="ECO:0000313" key="24">
    <source>
        <dbReference type="EMBL" id="AVW92931.1"/>
    </source>
</evidence>
<name>A0A2R4M6T8_9RHOB</name>
<keyword evidence="6 19" id="KW-0997">Cell inner membrane</keyword>
<feature type="binding site" description="axial binding residue" evidence="20">
    <location>
        <position position="166"/>
    </location>
    <ligand>
        <name>heme c</name>
        <dbReference type="ChEBI" id="CHEBI:61717"/>
        <label>2</label>
    </ligand>
    <ligandPart>
        <name>Fe</name>
        <dbReference type="ChEBI" id="CHEBI:18248"/>
    </ligandPart>
</feature>
<keyword evidence="10 19" id="KW-0479">Metal-binding</keyword>
<dbReference type="GO" id="GO:0006119">
    <property type="term" value="P:oxidative phosphorylation"/>
    <property type="evidence" value="ECO:0007669"/>
    <property type="project" value="UniProtKB-UniPathway"/>
</dbReference>
<evidence type="ECO:0000256" key="18">
    <source>
        <dbReference type="ARBA" id="ARBA00023136"/>
    </source>
</evidence>
<keyword evidence="8 19" id="KW-0679">Respiratory chain</keyword>
<dbReference type="GO" id="GO:0005506">
    <property type="term" value="F:iron ion binding"/>
    <property type="evidence" value="ECO:0007669"/>
    <property type="project" value="InterPro"/>
</dbReference>
<dbReference type="PRINTS" id="PR00605">
    <property type="entry name" value="CYTCHROMECIC"/>
</dbReference>
<dbReference type="GO" id="GO:0009055">
    <property type="term" value="F:electron transfer activity"/>
    <property type="evidence" value="ECO:0007669"/>
    <property type="project" value="InterPro"/>
</dbReference>
<dbReference type="GO" id="GO:0016491">
    <property type="term" value="F:oxidoreductase activity"/>
    <property type="evidence" value="ECO:0007669"/>
    <property type="project" value="UniProtKB-KW"/>
</dbReference>
<evidence type="ECO:0000313" key="25">
    <source>
        <dbReference type="Proteomes" id="UP000241447"/>
    </source>
</evidence>
<feature type="domain" description="Cytochrome c" evidence="23">
    <location>
        <begin position="102"/>
        <end position="191"/>
    </location>
</feature>
<dbReference type="Gene3D" id="1.10.760.10">
    <property type="entry name" value="Cytochrome c-like domain"/>
    <property type="match status" value="2"/>
</dbReference>
<dbReference type="PANTHER" id="PTHR33751:SF1">
    <property type="entry name" value="CBB3-TYPE CYTOCHROME C OXIDASE SUBUNIT FIXP"/>
    <property type="match status" value="1"/>
</dbReference>
<accession>A0A2R4M6T8</accession>
<keyword evidence="11" id="KW-0677">Repeat</keyword>
<feature type="transmembrane region" description="Helical" evidence="22">
    <location>
        <begin position="26"/>
        <end position="48"/>
    </location>
</feature>
<dbReference type="Pfam" id="PF00034">
    <property type="entry name" value="Cytochrom_C"/>
    <property type="match status" value="1"/>
</dbReference>
<dbReference type="InterPro" id="IPR036909">
    <property type="entry name" value="Cyt_c-like_dom_sf"/>
</dbReference>
<evidence type="ECO:0000256" key="15">
    <source>
        <dbReference type="ARBA" id="ARBA00023002"/>
    </source>
</evidence>
<dbReference type="Pfam" id="PF14715">
    <property type="entry name" value="FixP_N"/>
    <property type="match status" value="1"/>
</dbReference>
<evidence type="ECO:0000256" key="9">
    <source>
        <dbReference type="ARBA" id="ARBA00022692"/>
    </source>
</evidence>